<keyword evidence="2" id="KW-0472">Membrane</keyword>
<protein>
    <recommendedName>
        <fullName evidence="5">Protein kinase</fullName>
    </recommendedName>
</protein>
<keyword evidence="2" id="KW-0812">Transmembrane</keyword>
<dbReference type="KEGG" id="mbd:MEBOL_004627"/>
<feature type="compositionally biased region" description="Basic residues" evidence="1">
    <location>
        <begin position="126"/>
        <end position="135"/>
    </location>
</feature>
<dbReference type="EMBL" id="CP022163">
    <property type="protein sequence ID" value="ATB31165.1"/>
    <property type="molecule type" value="Genomic_DNA"/>
</dbReference>
<accession>A0A250IHE3</accession>
<dbReference type="OrthoDB" id="5523423at2"/>
<dbReference type="AlphaFoldDB" id="A0A250IHE3"/>
<dbReference type="Proteomes" id="UP000217289">
    <property type="component" value="Chromosome"/>
</dbReference>
<name>A0A250IHE3_9BACT</name>
<evidence type="ECO:0000256" key="1">
    <source>
        <dbReference type="SAM" id="MobiDB-lite"/>
    </source>
</evidence>
<evidence type="ECO:0000313" key="3">
    <source>
        <dbReference type="EMBL" id="ATB31165.1"/>
    </source>
</evidence>
<feature type="region of interest" description="Disordered" evidence="1">
    <location>
        <begin position="112"/>
        <end position="135"/>
    </location>
</feature>
<reference evidence="3 4" key="1">
    <citation type="submission" date="2017-06" db="EMBL/GenBank/DDBJ databases">
        <authorList>
            <person name="Kim H.J."/>
            <person name="Triplett B.A."/>
        </authorList>
    </citation>
    <scope>NUCLEOTIDE SEQUENCE [LARGE SCALE GENOMIC DNA]</scope>
    <source>
        <strain evidence="3 4">DSM 14713</strain>
    </source>
</reference>
<gene>
    <name evidence="3" type="ORF">MEBOL_004627</name>
</gene>
<sequence length="250" mass="27726">MANETNWKDGGLEAFERGRQYEEVGPDLGSLHEAWHVRTGQPALVLQPSSRMDWQPEGVWRMRLACHAHTSTVKLWVDEAPASASMAELANILVLMTAAVVRVEGNPQVRAHLTSGLAHPEPAAPRPRRRRHSARRTLTLSAGLALVLFFWMCPSNSLGRLSAPATQDASYMVDAEHPAPRAPAYPMPEKPFRNQATPPCKPRRSHFEINGGCWVEIAHKPPCDQEEAEYKGKCYLPVAKPQPLPQAVEP</sequence>
<organism evidence="3 4">
    <name type="scientific">Melittangium boletus DSM 14713</name>
    <dbReference type="NCBI Taxonomy" id="1294270"/>
    <lineage>
        <taxon>Bacteria</taxon>
        <taxon>Pseudomonadati</taxon>
        <taxon>Myxococcota</taxon>
        <taxon>Myxococcia</taxon>
        <taxon>Myxococcales</taxon>
        <taxon>Cystobacterineae</taxon>
        <taxon>Archangiaceae</taxon>
        <taxon>Melittangium</taxon>
    </lineage>
</organism>
<keyword evidence="4" id="KW-1185">Reference proteome</keyword>
<proteinExistence type="predicted"/>
<feature type="transmembrane region" description="Helical" evidence="2">
    <location>
        <begin position="134"/>
        <end position="152"/>
    </location>
</feature>
<evidence type="ECO:0008006" key="5">
    <source>
        <dbReference type="Google" id="ProtNLM"/>
    </source>
</evidence>
<keyword evidence="2" id="KW-1133">Transmembrane helix</keyword>
<evidence type="ECO:0000256" key="2">
    <source>
        <dbReference type="SAM" id="Phobius"/>
    </source>
</evidence>
<evidence type="ECO:0000313" key="4">
    <source>
        <dbReference type="Proteomes" id="UP000217289"/>
    </source>
</evidence>